<evidence type="ECO:0000256" key="1">
    <source>
        <dbReference type="ARBA" id="ARBA00004651"/>
    </source>
</evidence>
<dbReference type="EMBL" id="CP034941">
    <property type="protein sequence ID" value="QAY21547.1"/>
    <property type="molecule type" value="Genomic_DNA"/>
</dbReference>
<keyword evidence="3" id="KW-0812">Transmembrane</keyword>
<dbReference type="KEGG" id="hezz:EO776_16300"/>
<reference evidence="7" key="1">
    <citation type="submission" date="2019-01" db="EMBL/GenBank/DDBJ databases">
        <title>Complete genome of Halorubrum ezzemoulense strain FB21.</title>
        <authorList>
            <person name="Feng Y."/>
            <person name="Louyakis A.S."/>
            <person name="Papke R.T."/>
            <person name="Gogarten J.P."/>
        </authorList>
    </citation>
    <scope>NUCLEOTIDE SEQUENCE [LARGE SCALE GENOMIC DNA]</scope>
    <source>
        <strain evidence="7">Fb21</strain>
        <plasmid evidence="7">megaPlasmid</plasmid>
    </source>
</reference>
<dbReference type="PANTHER" id="PTHR30482:SF17">
    <property type="entry name" value="ABC TRANSPORTER ATP-BINDING PROTEIN"/>
    <property type="match status" value="1"/>
</dbReference>
<gene>
    <name evidence="6" type="ORF">EO776_16300</name>
</gene>
<evidence type="ECO:0000256" key="4">
    <source>
        <dbReference type="ARBA" id="ARBA00022989"/>
    </source>
</evidence>
<dbReference type="GO" id="GO:0005886">
    <property type="term" value="C:plasma membrane"/>
    <property type="evidence" value="ECO:0007669"/>
    <property type="project" value="UniProtKB-SubCell"/>
</dbReference>
<dbReference type="CDD" id="cd06582">
    <property type="entry name" value="TM_PBP1_LivH_like"/>
    <property type="match status" value="1"/>
</dbReference>
<dbReference type="RefSeq" id="WP_094520144.1">
    <property type="nucleotide sequence ID" value="NZ_CP034941.1"/>
</dbReference>
<dbReference type="Pfam" id="PF02653">
    <property type="entry name" value="BPD_transp_2"/>
    <property type="match status" value="2"/>
</dbReference>
<keyword evidence="6" id="KW-0614">Plasmid</keyword>
<geneLocation type="plasmid" evidence="7">
    <name>megaPlasmid</name>
</geneLocation>
<keyword evidence="2" id="KW-1003">Cell membrane</keyword>
<keyword evidence="4" id="KW-1133">Transmembrane helix</keyword>
<dbReference type="GO" id="GO:0015658">
    <property type="term" value="F:branched-chain amino acid transmembrane transporter activity"/>
    <property type="evidence" value="ECO:0007669"/>
    <property type="project" value="InterPro"/>
</dbReference>
<dbReference type="AlphaFoldDB" id="A0A256KM47"/>
<organism evidence="6 7">
    <name type="scientific">Halorubrum ezzemoulense</name>
    <name type="common">Halorubrum chaoviator</name>
    <dbReference type="NCBI Taxonomy" id="337243"/>
    <lineage>
        <taxon>Archaea</taxon>
        <taxon>Methanobacteriati</taxon>
        <taxon>Methanobacteriota</taxon>
        <taxon>Stenosarchaea group</taxon>
        <taxon>Halobacteria</taxon>
        <taxon>Halobacteriales</taxon>
        <taxon>Haloferacaceae</taxon>
        <taxon>Halorubrum</taxon>
    </lineage>
</organism>
<evidence type="ECO:0000313" key="6">
    <source>
        <dbReference type="EMBL" id="QAY21547.1"/>
    </source>
</evidence>
<name>A0A256KM47_HALEZ</name>
<dbReference type="GeneID" id="301361411"/>
<dbReference type="CDD" id="cd06581">
    <property type="entry name" value="TM_PBP1_LivM_like"/>
    <property type="match status" value="1"/>
</dbReference>
<dbReference type="InterPro" id="IPR043428">
    <property type="entry name" value="LivM-like"/>
</dbReference>
<proteinExistence type="predicted"/>
<evidence type="ECO:0000256" key="2">
    <source>
        <dbReference type="ARBA" id="ARBA00022475"/>
    </source>
</evidence>
<dbReference type="InterPro" id="IPR001851">
    <property type="entry name" value="ABC_transp_permease"/>
</dbReference>
<evidence type="ECO:0000313" key="7">
    <source>
        <dbReference type="Proteomes" id="UP000293073"/>
    </source>
</evidence>
<evidence type="ECO:0000256" key="5">
    <source>
        <dbReference type="ARBA" id="ARBA00023136"/>
    </source>
</evidence>
<protein>
    <submittedName>
        <fullName evidence="6">Branched-chain amino acid ABC transporter permease</fullName>
    </submittedName>
</protein>
<accession>A0A256KM47</accession>
<evidence type="ECO:0000256" key="3">
    <source>
        <dbReference type="ARBA" id="ARBA00022692"/>
    </source>
</evidence>
<comment type="subcellular location">
    <subcellularLocation>
        <location evidence="1">Cell membrane</location>
        <topology evidence="1">Multi-pass membrane protein</topology>
    </subcellularLocation>
</comment>
<keyword evidence="5" id="KW-0472">Membrane</keyword>
<dbReference type="PANTHER" id="PTHR30482">
    <property type="entry name" value="HIGH-AFFINITY BRANCHED-CHAIN AMINO ACID TRANSPORT SYSTEM PERMEASE"/>
    <property type="match status" value="1"/>
</dbReference>
<dbReference type="Proteomes" id="UP000293073">
    <property type="component" value="Plasmid megaplasmid"/>
</dbReference>
<sequence>MVAQIVEQLINGLTLGMVYVLLAAGLSVIFGVMDVINFSHGELFALGAYFALSIIAPLGSGIGFWVALLAAPLIVGVIGAGIERVTIRPLYGRNPLYHILLTFGLVLIINDLIKLIWGTEQQQLVVPDYLTQSVSIFSIQLSLYNYFIIAFAGVLAASTWLLLNRTKYGMIIRAGSQDRQMVRNVGIDIDRYYTLVFGFGAALAAVAGIVLGGYQSVSTGMGNSVIIPAFVVVVLGGLGSFRGAVFGGLLVGVVQTMMRVYNGATLFELGGFALTIPNLQGLTVFLLMIGVLLVKPQGLFGTRGDESESGEGEILVGSSGGLLSDSTRTKLGLVFIAAMIVLPILLLFTGSRYYVLVMNNILIWAIFALSLDVVMGYAGLVPLGHTMFYGVGAYTSALVMLHFTSSFVVAIVAAIFICAVIAWIVGSLSIRVSGVYFAMITLAFAELFYNAVFRLGFTGGSDGLLGFEPTMGIAGLGVPLSEISFVFMGYEIDQQIIFYYIGLLLAVLAFLFARRIMNAPFGSVIQSIRESEERAEFIGYNTVKYKRRAFVISGGIAGLAGGLLAASPSTFVISPDQTLAWIHSGEVIVIALLGGMGTLFGPMLGAGAFFGAEEILSQYTEQWRMIIGIIFVLFVIYVPRGLVSVPSLVVQRLDRFGEGGKPGIGIDESEVQSDD</sequence>